<dbReference type="PROSITE" id="PS00211">
    <property type="entry name" value="ABC_TRANSPORTER_1"/>
    <property type="match status" value="1"/>
</dbReference>
<keyword evidence="3" id="KW-0547">Nucleotide-binding</keyword>
<dbReference type="GO" id="GO:0005524">
    <property type="term" value="F:ATP binding"/>
    <property type="evidence" value="ECO:0007669"/>
    <property type="project" value="UniProtKB-KW"/>
</dbReference>
<dbReference type="PANTHER" id="PTHR43776:SF7">
    <property type="entry name" value="D,D-DIPEPTIDE TRANSPORT ATP-BINDING PROTEIN DDPF-RELATED"/>
    <property type="match status" value="1"/>
</dbReference>
<evidence type="ECO:0000256" key="4">
    <source>
        <dbReference type="ARBA" id="ARBA00022840"/>
    </source>
</evidence>
<evidence type="ECO:0000313" key="7">
    <source>
        <dbReference type="EMBL" id="GLL15083.1"/>
    </source>
</evidence>
<comment type="similarity">
    <text evidence="1">Belongs to the ABC transporter superfamily.</text>
</comment>
<dbReference type="PANTHER" id="PTHR43776">
    <property type="entry name" value="TRANSPORT ATP-BINDING PROTEIN"/>
    <property type="match status" value="1"/>
</dbReference>
<dbReference type="PROSITE" id="PS50893">
    <property type="entry name" value="ABC_TRANSPORTER_2"/>
    <property type="match status" value="1"/>
</dbReference>
<comment type="caution">
    <text evidence="7">The sequence shown here is derived from an EMBL/GenBank/DDBJ whole genome shotgun (WGS) entry which is preliminary data.</text>
</comment>
<keyword evidence="2" id="KW-0813">Transport</keyword>
<dbReference type="InterPro" id="IPR017871">
    <property type="entry name" value="ABC_transporter-like_CS"/>
</dbReference>
<dbReference type="InterPro" id="IPR027417">
    <property type="entry name" value="P-loop_NTPase"/>
</dbReference>
<evidence type="ECO:0000256" key="2">
    <source>
        <dbReference type="ARBA" id="ARBA00022448"/>
    </source>
</evidence>
<reference evidence="7" key="2">
    <citation type="submission" date="2023-01" db="EMBL/GenBank/DDBJ databases">
        <authorList>
            <person name="Sun Q."/>
            <person name="Evtushenko L."/>
        </authorList>
    </citation>
    <scope>NUCLEOTIDE SEQUENCE</scope>
    <source>
        <strain evidence="7">VKM Ac-1069</strain>
    </source>
</reference>
<evidence type="ECO:0000256" key="1">
    <source>
        <dbReference type="ARBA" id="ARBA00005417"/>
    </source>
</evidence>
<dbReference type="InterPro" id="IPR003439">
    <property type="entry name" value="ABC_transporter-like_ATP-bd"/>
</dbReference>
<evidence type="ECO:0000256" key="3">
    <source>
        <dbReference type="ARBA" id="ARBA00022741"/>
    </source>
</evidence>
<dbReference type="Proteomes" id="UP001143463">
    <property type="component" value="Unassembled WGS sequence"/>
</dbReference>
<dbReference type="RefSeq" id="WP_037051775.1">
    <property type="nucleotide sequence ID" value="NZ_BAAAUZ010000056.1"/>
</dbReference>
<sequence>MTNAVNASQSTSGSVSPRADPAGPVAEVEDLTVDFRLRGGILGRGGTLRAVRGVSLEIGERETLGLVGESGSGKSTTGRAMLRLVEPTAGSVRLDGEEITALGRGDLRLARRRMQMVFQDPYSSLDPAMVVGESIGEPLDVHESLSRSERSTRVGDLLEHVGLSATYAQRYPYEFSGGQRQRLAIARAIALNPRLLVCDEAVSALDVSTQNQILNLLEDLQAEFGLSYLFIAHDLAVVRHIAHRVAVMYLGEIVETAPTDRLFDRPAHPYTEALLSAVPVPNPRRQRERERIVLRGEVPDAANPPSGCAFHTRCPHVMDVCKVEAPPVVTAPGGGTVRCHLHT</sequence>
<dbReference type="Pfam" id="PF08352">
    <property type="entry name" value="oligo_HPY"/>
    <property type="match status" value="1"/>
</dbReference>
<dbReference type="InterPro" id="IPR050319">
    <property type="entry name" value="ABC_transp_ATP-bind"/>
</dbReference>
<dbReference type="InterPro" id="IPR003593">
    <property type="entry name" value="AAA+_ATPase"/>
</dbReference>
<gene>
    <name evidence="7" type="ORF">GCM10017577_62320</name>
</gene>
<dbReference type="InterPro" id="IPR013563">
    <property type="entry name" value="Oligopep_ABC_C"/>
</dbReference>
<feature type="domain" description="ABC transporter" evidence="6">
    <location>
        <begin position="26"/>
        <end position="275"/>
    </location>
</feature>
<reference evidence="7" key="1">
    <citation type="journal article" date="2014" name="Int. J. Syst. Evol. Microbiol.">
        <title>Complete genome sequence of Corynebacterium casei LMG S-19264T (=DSM 44701T), isolated from a smear-ripened cheese.</title>
        <authorList>
            <consortium name="US DOE Joint Genome Institute (JGI-PGF)"/>
            <person name="Walter F."/>
            <person name="Albersmeier A."/>
            <person name="Kalinowski J."/>
            <person name="Ruckert C."/>
        </authorList>
    </citation>
    <scope>NUCLEOTIDE SEQUENCE</scope>
    <source>
        <strain evidence="7">VKM Ac-1069</strain>
    </source>
</reference>
<proteinExistence type="inferred from homology"/>
<dbReference type="AlphaFoldDB" id="A0A9W6L8D8"/>
<dbReference type="GO" id="GO:0015833">
    <property type="term" value="P:peptide transport"/>
    <property type="evidence" value="ECO:0007669"/>
    <property type="project" value="InterPro"/>
</dbReference>
<evidence type="ECO:0000256" key="5">
    <source>
        <dbReference type="SAM" id="MobiDB-lite"/>
    </source>
</evidence>
<feature type="region of interest" description="Disordered" evidence="5">
    <location>
        <begin position="1"/>
        <end position="23"/>
    </location>
</feature>
<dbReference type="SMART" id="SM00382">
    <property type="entry name" value="AAA"/>
    <property type="match status" value="1"/>
</dbReference>
<keyword evidence="4 7" id="KW-0067">ATP-binding</keyword>
<dbReference type="SUPFAM" id="SSF52540">
    <property type="entry name" value="P-loop containing nucleoside triphosphate hydrolases"/>
    <property type="match status" value="1"/>
</dbReference>
<dbReference type="GO" id="GO:0055085">
    <property type="term" value="P:transmembrane transport"/>
    <property type="evidence" value="ECO:0007669"/>
    <property type="project" value="UniProtKB-ARBA"/>
</dbReference>
<dbReference type="EMBL" id="BSFQ01000041">
    <property type="protein sequence ID" value="GLL15083.1"/>
    <property type="molecule type" value="Genomic_DNA"/>
</dbReference>
<dbReference type="NCBIfam" id="TIGR01727">
    <property type="entry name" value="oligo_HPY"/>
    <property type="match status" value="1"/>
</dbReference>
<accession>A0A9W6L8D8</accession>
<organism evidence="7 8">
    <name type="scientific">Pseudonocardia halophobica</name>
    <dbReference type="NCBI Taxonomy" id="29401"/>
    <lineage>
        <taxon>Bacteria</taxon>
        <taxon>Bacillati</taxon>
        <taxon>Actinomycetota</taxon>
        <taxon>Actinomycetes</taxon>
        <taxon>Pseudonocardiales</taxon>
        <taxon>Pseudonocardiaceae</taxon>
        <taxon>Pseudonocardia</taxon>
    </lineage>
</organism>
<dbReference type="Gene3D" id="3.40.50.300">
    <property type="entry name" value="P-loop containing nucleotide triphosphate hydrolases"/>
    <property type="match status" value="1"/>
</dbReference>
<evidence type="ECO:0000259" key="6">
    <source>
        <dbReference type="PROSITE" id="PS50893"/>
    </source>
</evidence>
<feature type="compositionally biased region" description="Polar residues" evidence="5">
    <location>
        <begin position="1"/>
        <end position="15"/>
    </location>
</feature>
<evidence type="ECO:0000313" key="8">
    <source>
        <dbReference type="Proteomes" id="UP001143463"/>
    </source>
</evidence>
<protein>
    <submittedName>
        <fullName evidence="7">ABC transporter ATP-binding protein</fullName>
    </submittedName>
</protein>
<name>A0A9W6L8D8_9PSEU</name>
<dbReference type="FunFam" id="3.40.50.300:FF:000016">
    <property type="entry name" value="Oligopeptide ABC transporter ATP-binding component"/>
    <property type="match status" value="1"/>
</dbReference>
<dbReference type="Pfam" id="PF00005">
    <property type="entry name" value="ABC_tran"/>
    <property type="match status" value="1"/>
</dbReference>
<dbReference type="GO" id="GO:0016887">
    <property type="term" value="F:ATP hydrolysis activity"/>
    <property type="evidence" value="ECO:0007669"/>
    <property type="project" value="InterPro"/>
</dbReference>
<dbReference type="CDD" id="cd03257">
    <property type="entry name" value="ABC_NikE_OppD_transporters"/>
    <property type="match status" value="1"/>
</dbReference>
<keyword evidence="8" id="KW-1185">Reference proteome</keyword>